<name>A0ABR8H428_NOSPU</name>
<accession>A0ABR8H428</accession>
<dbReference type="Pfam" id="PF08852">
    <property type="entry name" value="DUF1822"/>
    <property type="match status" value="1"/>
</dbReference>
<organism evidence="1 2">
    <name type="scientific">Nostoc punctiforme FACHB-252</name>
    <dbReference type="NCBI Taxonomy" id="1357509"/>
    <lineage>
        <taxon>Bacteria</taxon>
        <taxon>Bacillati</taxon>
        <taxon>Cyanobacteriota</taxon>
        <taxon>Cyanophyceae</taxon>
        <taxon>Nostocales</taxon>
        <taxon>Nostocaceae</taxon>
        <taxon>Nostoc</taxon>
    </lineage>
</organism>
<protein>
    <submittedName>
        <fullName evidence="1">DUF1822 family protein</fullName>
    </submittedName>
</protein>
<evidence type="ECO:0000313" key="2">
    <source>
        <dbReference type="Proteomes" id="UP000606396"/>
    </source>
</evidence>
<dbReference type="Proteomes" id="UP000606396">
    <property type="component" value="Unassembled WGS sequence"/>
</dbReference>
<sequence length="196" mass="21730">MNKRKTFIIQGHQDELERIVALFESGELNNLLGIKILDVGMISAEIVKAEQAMSLASQSLIESVNTELDLYRVWLDSLWQKGLQPAVRSTQSTTGIKLIKFQDNSVELLITIGSLSPTEIQIFLQVRPPAGKGYLPVGLKASIFDEFGEIILEKSADNHSNILDITYGQRFTCELNDSFTVGLTLGNETVKEDFPG</sequence>
<proteinExistence type="predicted"/>
<keyword evidence="2" id="KW-1185">Reference proteome</keyword>
<dbReference type="EMBL" id="JACJTC010000002">
    <property type="protein sequence ID" value="MBD2610177.1"/>
    <property type="molecule type" value="Genomic_DNA"/>
</dbReference>
<gene>
    <name evidence="1" type="ORF">H6G94_02615</name>
</gene>
<dbReference type="RefSeq" id="WP_190948210.1">
    <property type="nucleotide sequence ID" value="NZ_JACJTC010000002.1"/>
</dbReference>
<comment type="caution">
    <text evidence="1">The sequence shown here is derived from an EMBL/GenBank/DDBJ whole genome shotgun (WGS) entry which is preliminary data.</text>
</comment>
<reference evidence="1 2" key="1">
    <citation type="journal article" date="2020" name="ISME J.">
        <title>Comparative genomics reveals insights into cyanobacterial evolution and habitat adaptation.</title>
        <authorList>
            <person name="Chen M.Y."/>
            <person name="Teng W.K."/>
            <person name="Zhao L."/>
            <person name="Hu C.X."/>
            <person name="Zhou Y.K."/>
            <person name="Han B.P."/>
            <person name="Song L.R."/>
            <person name="Shu W.S."/>
        </authorList>
    </citation>
    <scope>NUCLEOTIDE SEQUENCE [LARGE SCALE GENOMIC DNA]</scope>
    <source>
        <strain evidence="1 2">FACHB-252</strain>
    </source>
</reference>
<dbReference type="InterPro" id="IPR014951">
    <property type="entry name" value="DUF1822"/>
</dbReference>
<evidence type="ECO:0000313" key="1">
    <source>
        <dbReference type="EMBL" id="MBD2610177.1"/>
    </source>
</evidence>